<name>A0A1Y4LCP6_9FIRM</name>
<feature type="transmembrane region" description="Helical" evidence="1">
    <location>
        <begin position="59"/>
        <end position="77"/>
    </location>
</feature>
<dbReference type="PIRSF" id="PIRSF030780">
    <property type="entry name" value="Md_memb_hyd_prd"/>
    <property type="match status" value="1"/>
</dbReference>
<feature type="transmembrane region" description="Helical" evidence="1">
    <location>
        <begin position="128"/>
        <end position="157"/>
    </location>
</feature>
<dbReference type="EMBL" id="NFKK01000009">
    <property type="protein sequence ID" value="OUP52601.1"/>
    <property type="molecule type" value="Genomic_DNA"/>
</dbReference>
<dbReference type="InterPro" id="IPR016956">
    <property type="entry name" value="YdjM"/>
</dbReference>
<proteinExistence type="predicted"/>
<evidence type="ECO:0000313" key="2">
    <source>
        <dbReference type="EMBL" id="OUP52601.1"/>
    </source>
</evidence>
<dbReference type="Pfam" id="PF04307">
    <property type="entry name" value="YdjM"/>
    <property type="match status" value="1"/>
</dbReference>
<accession>A0A1Y4LCP6</accession>
<evidence type="ECO:0000256" key="1">
    <source>
        <dbReference type="SAM" id="Phobius"/>
    </source>
</evidence>
<evidence type="ECO:0000313" key="3">
    <source>
        <dbReference type="Proteomes" id="UP000195897"/>
    </source>
</evidence>
<feature type="transmembrane region" description="Helical" evidence="1">
    <location>
        <begin position="103"/>
        <end position="122"/>
    </location>
</feature>
<dbReference type="Proteomes" id="UP000195897">
    <property type="component" value="Unassembled WGS sequence"/>
</dbReference>
<dbReference type="PANTHER" id="PTHR35531:SF1">
    <property type="entry name" value="INNER MEMBRANE PROTEIN YBCI-RELATED"/>
    <property type="match status" value="1"/>
</dbReference>
<sequence>MFNSSTREAHNGLLLFFYYNQSDARHHRKERFILVGKTHLCAGVCAGTAFALWADLPLAQAGIAAAAGLIGGVIPDLDHRKSKVTQKTGLFGFFSSHLLKHRGILHTPIIYIILSAILTLSFEDSPVIHAAIFGAFVGELSHLFLDMLNPSGIPLLWPMTRKRISLLPIQTGGKMDRAIGVLALCLAAWFAFQILF</sequence>
<protein>
    <recommendedName>
        <fullName evidence="4">Metal-dependent hydrolase</fullName>
    </recommendedName>
</protein>
<organism evidence="2 3">
    <name type="scientific">Butyricicoccus pullicaecorum</name>
    <dbReference type="NCBI Taxonomy" id="501571"/>
    <lineage>
        <taxon>Bacteria</taxon>
        <taxon>Bacillati</taxon>
        <taxon>Bacillota</taxon>
        <taxon>Clostridia</taxon>
        <taxon>Eubacteriales</taxon>
        <taxon>Butyricicoccaceae</taxon>
        <taxon>Butyricicoccus</taxon>
    </lineage>
</organism>
<feature type="transmembrane region" description="Helical" evidence="1">
    <location>
        <begin position="32"/>
        <end position="53"/>
    </location>
</feature>
<evidence type="ECO:0008006" key="4">
    <source>
        <dbReference type="Google" id="ProtNLM"/>
    </source>
</evidence>
<comment type="caution">
    <text evidence="2">The sequence shown here is derived from an EMBL/GenBank/DDBJ whole genome shotgun (WGS) entry which is preliminary data.</text>
</comment>
<keyword evidence="1" id="KW-0472">Membrane</keyword>
<keyword evidence="1" id="KW-0812">Transmembrane</keyword>
<dbReference type="PANTHER" id="PTHR35531">
    <property type="entry name" value="INNER MEMBRANE PROTEIN YBCI-RELATED"/>
    <property type="match status" value="1"/>
</dbReference>
<dbReference type="InterPro" id="IPR007404">
    <property type="entry name" value="YdjM-like"/>
</dbReference>
<reference evidence="3" key="1">
    <citation type="submission" date="2017-04" db="EMBL/GenBank/DDBJ databases">
        <title>Function of individual gut microbiota members based on whole genome sequencing of pure cultures obtained from chicken caecum.</title>
        <authorList>
            <person name="Medvecky M."/>
            <person name="Cejkova D."/>
            <person name="Polansky O."/>
            <person name="Karasova D."/>
            <person name="Kubasova T."/>
            <person name="Cizek A."/>
            <person name="Rychlik I."/>
        </authorList>
    </citation>
    <scope>NUCLEOTIDE SEQUENCE [LARGE SCALE GENOMIC DNA]</scope>
    <source>
        <strain evidence="3">An180</strain>
    </source>
</reference>
<gene>
    <name evidence="2" type="ORF">B5F17_08945</name>
</gene>
<feature type="transmembrane region" description="Helical" evidence="1">
    <location>
        <begin position="178"/>
        <end position="195"/>
    </location>
</feature>
<dbReference type="AlphaFoldDB" id="A0A1Y4LCP6"/>
<keyword evidence="1" id="KW-1133">Transmembrane helix</keyword>